<reference evidence="4" key="1">
    <citation type="submission" date="2014-08" db="EMBL/GenBank/DDBJ databases">
        <authorList>
            <person name="Moulin L."/>
        </authorList>
    </citation>
    <scope>NUCLEOTIDE SEQUENCE [LARGE SCALE GENOMIC DNA]</scope>
</reference>
<comment type="similarity">
    <text evidence="1 2">Belongs to the phD/YefM antitoxin family.</text>
</comment>
<dbReference type="InterPro" id="IPR006442">
    <property type="entry name" value="Antitoxin_Phd/YefM"/>
</dbReference>
<evidence type="ECO:0000256" key="2">
    <source>
        <dbReference type="RuleBase" id="RU362080"/>
    </source>
</evidence>
<dbReference type="STRING" id="69974.MPLDJ20_270053"/>
<dbReference type="Proteomes" id="UP000045285">
    <property type="component" value="Unassembled WGS sequence"/>
</dbReference>
<evidence type="ECO:0000313" key="3">
    <source>
        <dbReference type="EMBL" id="CDX22578.1"/>
    </source>
</evidence>
<dbReference type="Pfam" id="PF02604">
    <property type="entry name" value="PhdYeFM_antitox"/>
    <property type="match status" value="1"/>
</dbReference>
<proteinExistence type="inferred from homology"/>
<dbReference type="NCBIfam" id="TIGR01552">
    <property type="entry name" value="phd_fam"/>
    <property type="match status" value="1"/>
</dbReference>
<name>A0A090DZQ1_MESPL</name>
<organism evidence="3 4">
    <name type="scientific">Mesorhizobium plurifarium</name>
    <dbReference type="NCBI Taxonomy" id="69974"/>
    <lineage>
        <taxon>Bacteria</taxon>
        <taxon>Pseudomonadati</taxon>
        <taxon>Pseudomonadota</taxon>
        <taxon>Alphaproteobacteria</taxon>
        <taxon>Hyphomicrobiales</taxon>
        <taxon>Phyllobacteriaceae</taxon>
        <taxon>Mesorhizobium</taxon>
    </lineage>
</organism>
<dbReference type="InterPro" id="IPR036165">
    <property type="entry name" value="YefM-like_sf"/>
</dbReference>
<protein>
    <recommendedName>
        <fullName evidence="2">Antitoxin</fullName>
    </recommendedName>
</protein>
<keyword evidence="4" id="KW-1185">Reference proteome</keyword>
<dbReference type="EMBL" id="CCMZ01000034">
    <property type="protein sequence ID" value="CDX22578.1"/>
    <property type="molecule type" value="Genomic_DNA"/>
</dbReference>
<sequence length="89" mass="10408">MREVPATEFARNFGRYREIVQREPVAVMSHGRPTGYFVSAVEYEDLQRYKNLARQSFATKDLTLDEIEMITNSRMSSEHDHLNALLDEK</sequence>
<comment type="function">
    <text evidence="2">Antitoxin component of a type II toxin-antitoxin (TA) system.</text>
</comment>
<gene>
    <name evidence="3" type="ORF">MPL3356_40008</name>
</gene>
<accession>A0A090DZQ1</accession>
<dbReference type="SUPFAM" id="SSF143120">
    <property type="entry name" value="YefM-like"/>
    <property type="match status" value="1"/>
</dbReference>
<evidence type="ECO:0000256" key="1">
    <source>
        <dbReference type="ARBA" id="ARBA00009981"/>
    </source>
</evidence>
<evidence type="ECO:0000313" key="4">
    <source>
        <dbReference type="Proteomes" id="UP000045285"/>
    </source>
</evidence>
<dbReference type="AlphaFoldDB" id="A0A090DZQ1"/>